<dbReference type="InterPro" id="IPR016181">
    <property type="entry name" value="Acyl_CoA_acyltransferase"/>
</dbReference>
<dbReference type="AlphaFoldDB" id="A0A6A6QRK2"/>
<dbReference type="EMBL" id="MU004190">
    <property type="protein sequence ID" value="KAF2494789.1"/>
    <property type="molecule type" value="Genomic_DNA"/>
</dbReference>
<dbReference type="PROSITE" id="PS51186">
    <property type="entry name" value="GNAT"/>
    <property type="match status" value="1"/>
</dbReference>
<evidence type="ECO:0000313" key="3">
    <source>
        <dbReference type="Proteomes" id="UP000799750"/>
    </source>
</evidence>
<dbReference type="GO" id="GO:0016747">
    <property type="term" value="F:acyltransferase activity, transferring groups other than amino-acyl groups"/>
    <property type="evidence" value="ECO:0007669"/>
    <property type="project" value="InterPro"/>
</dbReference>
<proteinExistence type="predicted"/>
<sequence>MPLVLSRAPLTDIPEMIGVELKAFRASGYAAHAALFGPCNTPELRKAAEERVLKSRTANPTILQLKVTDTDTGKIVAVGVWGIVVNWVDAPQGPKHWATAPYYPEGSVERKCAETILEDFVARRERYTDGHAHMVLHDLNTDPDYARRGCASMIIKYGLEIADRLFIPIWVESSPMGLPLYQRYGFEIVEEVDFPTEKWRHEYTVTLRKPQLSVPLQT</sequence>
<evidence type="ECO:0000313" key="2">
    <source>
        <dbReference type="EMBL" id="KAF2494789.1"/>
    </source>
</evidence>
<dbReference type="OrthoDB" id="4738875at2759"/>
<name>A0A6A6QRK2_9PEZI</name>
<dbReference type="SUPFAM" id="SSF55729">
    <property type="entry name" value="Acyl-CoA N-acyltransferases (Nat)"/>
    <property type="match status" value="1"/>
</dbReference>
<dbReference type="PANTHER" id="PTHR42791:SF14">
    <property type="entry name" value="N-ACETYLTRANSFERASE DOMAIN-CONTAINING PROTEIN"/>
    <property type="match status" value="1"/>
</dbReference>
<dbReference type="Gene3D" id="3.40.630.30">
    <property type="match status" value="1"/>
</dbReference>
<dbReference type="PANTHER" id="PTHR42791">
    <property type="entry name" value="GNAT FAMILY ACETYLTRANSFERASE"/>
    <property type="match status" value="1"/>
</dbReference>
<dbReference type="Proteomes" id="UP000799750">
    <property type="component" value="Unassembled WGS sequence"/>
</dbReference>
<feature type="domain" description="N-acetyltransferase" evidence="1">
    <location>
        <begin position="71"/>
        <end position="210"/>
    </location>
</feature>
<accession>A0A6A6QRK2</accession>
<evidence type="ECO:0000259" key="1">
    <source>
        <dbReference type="PROSITE" id="PS51186"/>
    </source>
</evidence>
<dbReference type="InterPro" id="IPR052523">
    <property type="entry name" value="Trichothecene_AcTrans"/>
</dbReference>
<organism evidence="2 3">
    <name type="scientific">Lophium mytilinum</name>
    <dbReference type="NCBI Taxonomy" id="390894"/>
    <lineage>
        <taxon>Eukaryota</taxon>
        <taxon>Fungi</taxon>
        <taxon>Dikarya</taxon>
        <taxon>Ascomycota</taxon>
        <taxon>Pezizomycotina</taxon>
        <taxon>Dothideomycetes</taxon>
        <taxon>Pleosporomycetidae</taxon>
        <taxon>Mytilinidiales</taxon>
        <taxon>Mytilinidiaceae</taxon>
        <taxon>Lophium</taxon>
    </lineage>
</organism>
<reference evidence="2" key="1">
    <citation type="journal article" date="2020" name="Stud. Mycol.">
        <title>101 Dothideomycetes genomes: a test case for predicting lifestyles and emergence of pathogens.</title>
        <authorList>
            <person name="Haridas S."/>
            <person name="Albert R."/>
            <person name="Binder M."/>
            <person name="Bloem J."/>
            <person name="Labutti K."/>
            <person name="Salamov A."/>
            <person name="Andreopoulos B."/>
            <person name="Baker S."/>
            <person name="Barry K."/>
            <person name="Bills G."/>
            <person name="Bluhm B."/>
            <person name="Cannon C."/>
            <person name="Castanera R."/>
            <person name="Culley D."/>
            <person name="Daum C."/>
            <person name="Ezra D."/>
            <person name="Gonzalez J."/>
            <person name="Henrissat B."/>
            <person name="Kuo A."/>
            <person name="Liang C."/>
            <person name="Lipzen A."/>
            <person name="Lutzoni F."/>
            <person name="Magnuson J."/>
            <person name="Mondo S."/>
            <person name="Nolan M."/>
            <person name="Ohm R."/>
            <person name="Pangilinan J."/>
            <person name="Park H.-J."/>
            <person name="Ramirez L."/>
            <person name="Alfaro M."/>
            <person name="Sun H."/>
            <person name="Tritt A."/>
            <person name="Yoshinaga Y."/>
            <person name="Zwiers L.-H."/>
            <person name="Turgeon B."/>
            <person name="Goodwin S."/>
            <person name="Spatafora J."/>
            <person name="Crous P."/>
            <person name="Grigoriev I."/>
        </authorList>
    </citation>
    <scope>NUCLEOTIDE SEQUENCE</scope>
    <source>
        <strain evidence="2">CBS 269.34</strain>
    </source>
</reference>
<dbReference type="InterPro" id="IPR000182">
    <property type="entry name" value="GNAT_dom"/>
</dbReference>
<protein>
    <recommendedName>
        <fullName evidence="1">N-acetyltransferase domain-containing protein</fullName>
    </recommendedName>
</protein>
<keyword evidence="3" id="KW-1185">Reference proteome</keyword>
<gene>
    <name evidence="2" type="ORF">BU16DRAFT_540037</name>
</gene>